<evidence type="ECO:0000313" key="9">
    <source>
        <dbReference type="Proteomes" id="UP000011721"/>
    </source>
</evidence>
<dbReference type="PATRIC" id="fig|1167006.5.peg.931"/>
<evidence type="ECO:0000256" key="1">
    <source>
        <dbReference type="ARBA" id="ARBA00004948"/>
    </source>
</evidence>
<dbReference type="GO" id="GO:0005829">
    <property type="term" value="C:cytosol"/>
    <property type="evidence" value="ECO:0007669"/>
    <property type="project" value="TreeGrafter"/>
</dbReference>
<dbReference type="InterPro" id="IPR013749">
    <property type="entry name" value="PM/HMP-P_kinase-1"/>
</dbReference>
<dbReference type="RefSeq" id="WP_015403098.1">
    <property type="nucleotide sequence ID" value="NC_020304.1"/>
</dbReference>
<sequence length="270" mass="28610">MKNYYRALTIAGSDSGGGAGIQADLKTFSALGCYGMTVITALTAQNTVRVLGIQAVPPEFIALQMDAVMTDIGADAVKIGMLHSPEVIGVVAESLQRYDCKTLVLDPVMVTRNGDKLLQDDAVQALKMFLFPMATVITPNLAEASILLGRDITEQSQMADACRDLTDLGCGRVFLKGGALSDSVSVDYFYDGSSGELLKLESPRIDTRNSHGTGCTISSAIAACLARGMELAAAVRKAKIYIDGALLGGAEVKIGSGHGPVHHFHDWWNI</sequence>
<dbReference type="PANTHER" id="PTHR20858:SF17">
    <property type="entry name" value="HYDROXYMETHYLPYRIMIDINE_PHOSPHOMETHYLPYRIMIDINE KINASE THI20-RELATED"/>
    <property type="match status" value="1"/>
</dbReference>
<dbReference type="Gene3D" id="3.40.1190.20">
    <property type="match status" value="1"/>
</dbReference>
<dbReference type="Proteomes" id="UP000011721">
    <property type="component" value="Chromosome"/>
</dbReference>
<evidence type="ECO:0000256" key="4">
    <source>
        <dbReference type="ARBA" id="ARBA00022741"/>
    </source>
</evidence>
<dbReference type="FunFam" id="3.40.1190.20:FF:000003">
    <property type="entry name" value="Phosphomethylpyrimidine kinase ThiD"/>
    <property type="match status" value="1"/>
</dbReference>
<evidence type="ECO:0000256" key="5">
    <source>
        <dbReference type="ARBA" id="ARBA00022777"/>
    </source>
</evidence>
<dbReference type="InterPro" id="IPR004399">
    <property type="entry name" value="HMP/HMP-P_kinase_dom"/>
</dbReference>
<keyword evidence="9" id="KW-1185">Reference proteome</keyword>
<dbReference type="UniPathway" id="UPA00060">
    <property type="reaction ID" value="UER00138"/>
</dbReference>
<keyword evidence="3" id="KW-0808">Transferase</keyword>
<comment type="pathway">
    <text evidence="1">Cofactor biosynthesis; thiamine diphosphate biosynthesis.</text>
</comment>
<dbReference type="InterPro" id="IPR029056">
    <property type="entry name" value="Ribokinase-like"/>
</dbReference>
<dbReference type="EMBL" id="CP003985">
    <property type="protein sequence ID" value="AGF77402.1"/>
    <property type="molecule type" value="Genomic_DNA"/>
</dbReference>
<dbReference type="STRING" id="1167006.UWK_00828"/>
<dbReference type="Pfam" id="PF08543">
    <property type="entry name" value="Phos_pyr_kin"/>
    <property type="match status" value="1"/>
</dbReference>
<dbReference type="GO" id="GO:0008902">
    <property type="term" value="F:hydroxymethylpyrimidine kinase activity"/>
    <property type="evidence" value="ECO:0007669"/>
    <property type="project" value="UniProtKB-EC"/>
</dbReference>
<dbReference type="AlphaFoldDB" id="M1P6S7"/>
<keyword evidence="4" id="KW-0547">Nucleotide-binding</keyword>
<dbReference type="HOGENOM" id="CLU_020520_0_3_7"/>
<keyword evidence="5 8" id="KW-0418">Kinase</keyword>
<name>M1P6S7_DESSD</name>
<evidence type="ECO:0000313" key="8">
    <source>
        <dbReference type="EMBL" id="AGF77402.1"/>
    </source>
</evidence>
<dbReference type="CDD" id="cd01169">
    <property type="entry name" value="HMPP_kinase"/>
    <property type="match status" value="1"/>
</dbReference>
<protein>
    <recommendedName>
        <fullName evidence="2">hydroxymethylpyrimidine kinase</fullName>
        <ecNumber evidence="2">2.7.1.49</ecNumber>
    </recommendedName>
</protein>
<dbReference type="PANTHER" id="PTHR20858">
    <property type="entry name" value="PHOSPHOMETHYLPYRIMIDINE KINASE"/>
    <property type="match status" value="1"/>
</dbReference>
<evidence type="ECO:0000256" key="3">
    <source>
        <dbReference type="ARBA" id="ARBA00022679"/>
    </source>
</evidence>
<dbReference type="EC" id="2.7.1.49" evidence="2"/>
<dbReference type="SUPFAM" id="SSF53613">
    <property type="entry name" value="Ribokinase-like"/>
    <property type="match status" value="1"/>
</dbReference>
<dbReference type="KEGG" id="dsf:UWK_00828"/>
<evidence type="ECO:0000256" key="2">
    <source>
        <dbReference type="ARBA" id="ARBA00012135"/>
    </source>
</evidence>
<gene>
    <name evidence="8" type="ordered locus">UWK_00828</name>
</gene>
<dbReference type="GO" id="GO:0009229">
    <property type="term" value="P:thiamine diphosphate biosynthetic process"/>
    <property type="evidence" value="ECO:0007669"/>
    <property type="project" value="UniProtKB-UniPathway"/>
</dbReference>
<organism evidence="8 9">
    <name type="scientific">Desulfocapsa sulfexigens (strain DSM 10523 / SB164P1)</name>
    <dbReference type="NCBI Taxonomy" id="1167006"/>
    <lineage>
        <taxon>Bacteria</taxon>
        <taxon>Pseudomonadati</taxon>
        <taxon>Thermodesulfobacteriota</taxon>
        <taxon>Desulfobulbia</taxon>
        <taxon>Desulfobulbales</taxon>
        <taxon>Desulfocapsaceae</taxon>
        <taxon>Desulfocapsa</taxon>
    </lineage>
</organism>
<accession>M1P6S7</accession>
<reference evidence="9" key="1">
    <citation type="journal article" date="2013" name="Stand. Genomic Sci.">
        <title>Complete genome sequence of Desulfocapsa sulfexigens, a marine deltaproteobacterium specialized in disproportionating inorganic sulfur compounds.</title>
        <authorList>
            <person name="Finster K.W."/>
            <person name="Kjeldsen K.U."/>
            <person name="Kube M."/>
            <person name="Reinhardt R."/>
            <person name="Mussmann M."/>
            <person name="Amann R."/>
            <person name="Schreiber L."/>
        </authorList>
    </citation>
    <scope>NUCLEOTIDE SEQUENCE [LARGE SCALE GENOMIC DNA]</scope>
    <source>
        <strain evidence="9">DSM 10523 / SB164P1</strain>
    </source>
</reference>
<dbReference type="NCBIfam" id="TIGR00097">
    <property type="entry name" value="HMP-P_kinase"/>
    <property type="match status" value="1"/>
</dbReference>
<dbReference type="eggNOG" id="COG0351">
    <property type="taxonomic scope" value="Bacteria"/>
</dbReference>
<proteinExistence type="predicted"/>
<dbReference type="GO" id="GO:0005524">
    <property type="term" value="F:ATP binding"/>
    <property type="evidence" value="ECO:0007669"/>
    <property type="project" value="UniProtKB-KW"/>
</dbReference>
<evidence type="ECO:0000259" key="7">
    <source>
        <dbReference type="Pfam" id="PF08543"/>
    </source>
</evidence>
<dbReference type="OrthoDB" id="9810880at2"/>
<dbReference type="GO" id="GO:0009228">
    <property type="term" value="P:thiamine biosynthetic process"/>
    <property type="evidence" value="ECO:0007669"/>
    <property type="project" value="InterPro"/>
</dbReference>
<dbReference type="GO" id="GO:0008972">
    <property type="term" value="F:phosphomethylpyrimidine kinase activity"/>
    <property type="evidence" value="ECO:0007669"/>
    <property type="project" value="InterPro"/>
</dbReference>
<feature type="domain" description="Pyridoxamine kinase/Phosphomethylpyrimidine kinase" evidence="7">
    <location>
        <begin position="14"/>
        <end position="262"/>
    </location>
</feature>
<keyword evidence="6" id="KW-0067">ATP-binding</keyword>
<evidence type="ECO:0000256" key="6">
    <source>
        <dbReference type="ARBA" id="ARBA00022840"/>
    </source>
</evidence>